<evidence type="ECO:0000256" key="4">
    <source>
        <dbReference type="ARBA" id="ARBA00022846"/>
    </source>
</evidence>
<dbReference type="InterPro" id="IPR027417">
    <property type="entry name" value="P-loop_NTPase"/>
</dbReference>
<evidence type="ECO:0000256" key="6">
    <source>
        <dbReference type="ARBA" id="ARBA00023134"/>
    </source>
</evidence>
<dbReference type="EMBL" id="KB310235">
    <property type="protein sequence ID" value="ELT92156.1"/>
    <property type="molecule type" value="Genomic_DNA"/>
</dbReference>
<dbReference type="SMART" id="SM00174">
    <property type="entry name" value="RHO"/>
    <property type="match status" value="1"/>
</dbReference>
<dbReference type="GO" id="GO:0030990">
    <property type="term" value="C:intraciliary transport particle"/>
    <property type="evidence" value="ECO:0007669"/>
    <property type="project" value="UniProtKB-ARBA"/>
</dbReference>
<sequence length="187" mass="21238">MPNSLRAKCIIVGDSCSGKSAITQVFHSDGSHFPKNYAMTTGVELVTKPVHVQDTHDAVELFIYDSAGKELFSDMVQNHWANPSMVVVVYDVTNETSFNSCAKWLERVRSQKPSVTMPSVLIANKIDLDERRVVSMKEGQDFADSNGLEYFECSAKEMQNVEQPFLYLAKTFHKLYQDRIEYFMSMT</sequence>
<evidence type="ECO:0000256" key="7">
    <source>
        <dbReference type="ARBA" id="ARBA00023273"/>
    </source>
</evidence>
<keyword evidence="7" id="KW-0966">Cell projection</keyword>
<dbReference type="STRING" id="283909.R7TKS8"/>
<dbReference type="PROSITE" id="PS51421">
    <property type="entry name" value="RAS"/>
    <property type="match status" value="1"/>
</dbReference>
<evidence type="ECO:0000256" key="2">
    <source>
        <dbReference type="ARBA" id="ARBA00006270"/>
    </source>
</evidence>
<proteinExistence type="inferred from homology"/>
<dbReference type="InterPro" id="IPR005225">
    <property type="entry name" value="Small_GTP-bd"/>
</dbReference>
<dbReference type="GO" id="GO:0031514">
    <property type="term" value="C:motile cilium"/>
    <property type="evidence" value="ECO:0007669"/>
    <property type="project" value="UniProtKB-SubCell"/>
</dbReference>
<evidence type="ECO:0000313" key="9">
    <source>
        <dbReference type="EnsemblMetazoa" id="CapteP6071"/>
    </source>
</evidence>
<evidence type="ECO:0000256" key="5">
    <source>
        <dbReference type="ARBA" id="ARBA00023069"/>
    </source>
</evidence>
<reference evidence="10" key="1">
    <citation type="submission" date="2012-12" db="EMBL/GenBank/DDBJ databases">
        <authorList>
            <person name="Hellsten U."/>
            <person name="Grimwood J."/>
            <person name="Chapman J.A."/>
            <person name="Shapiro H."/>
            <person name="Aerts A."/>
            <person name="Otillar R.P."/>
            <person name="Terry A.Y."/>
            <person name="Boore J.L."/>
            <person name="Simakov O."/>
            <person name="Marletaz F."/>
            <person name="Cho S.-J."/>
            <person name="Edsinger-Gonzales E."/>
            <person name="Havlak P."/>
            <person name="Kuo D.-H."/>
            <person name="Larsson T."/>
            <person name="Lv J."/>
            <person name="Arendt D."/>
            <person name="Savage R."/>
            <person name="Osoegawa K."/>
            <person name="de Jong P."/>
            <person name="Lindberg D.R."/>
            <person name="Seaver E.C."/>
            <person name="Weisblat D.A."/>
            <person name="Putnam N.H."/>
            <person name="Grigoriev I.V."/>
            <person name="Rokhsar D.S."/>
        </authorList>
    </citation>
    <scope>NUCLEOTIDE SEQUENCE</scope>
    <source>
        <strain evidence="10">I ESC-2004</strain>
    </source>
</reference>
<reference evidence="8 10" key="2">
    <citation type="journal article" date="2013" name="Nature">
        <title>Insights into bilaterian evolution from three spiralian genomes.</title>
        <authorList>
            <person name="Simakov O."/>
            <person name="Marletaz F."/>
            <person name="Cho S.J."/>
            <person name="Edsinger-Gonzales E."/>
            <person name="Havlak P."/>
            <person name="Hellsten U."/>
            <person name="Kuo D.H."/>
            <person name="Larsson T."/>
            <person name="Lv J."/>
            <person name="Arendt D."/>
            <person name="Savage R."/>
            <person name="Osoegawa K."/>
            <person name="de Jong P."/>
            <person name="Grimwood J."/>
            <person name="Chapman J.A."/>
            <person name="Shapiro H."/>
            <person name="Aerts A."/>
            <person name="Otillar R.P."/>
            <person name="Terry A.Y."/>
            <person name="Boore J.L."/>
            <person name="Grigoriev I.V."/>
            <person name="Lindberg D.R."/>
            <person name="Seaver E.C."/>
            <person name="Weisblat D.A."/>
            <person name="Putnam N.H."/>
            <person name="Rokhsar D.S."/>
        </authorList>
    </citation>
    <scope>NUCLEOTIDE SEQUENCE</scope>
    <source>
        <strain evidence="8 10">I ESC-2004</strain>
    </source>
</reference>
<dbReference type="SMART" id="SM00175">
    <property type="entry name" value="RAB"/>
    <property type="match status" value="1"/>
</dbReference>
<dbReference type="FunFam" id="3.40.50.300:FF:001684">
    <property type="entry name" value="Intraflagellar transport 27 homolog (Chlamydomonas)"/>
    <property type="match status" value="1"/>
</dbReference>
<protein>
    <submittedName>
        <fullName evidence="8 9">Uncharacterized protein</fullName>
    </submittedName>
</protein>
<accession>R7TKS8</accession>
<dbReference type="SMART" id="SM00173">
    <property type="entry name" value="RAS"/>
    <property type="match status" value="1"/>
</dbReference>
<dbReference type="OMA" id="KMWGQPS"/>
<dbReference type="InterPro" id="IPR001806">
    <property type="entry name" value="Small_GTPase"/>
</dbReference>
<dbReference type="HOGENOM" id="CLU_041217_10_6_1"/>
<dbReference type="GO" id="GO:0005525">
    <property type="term" value="F:GTP binding"/>
    <property type="evidence" value="ECO:0007669"/>
    <property type="project" value="UniProtKB-KW"/>
</dbReference>
<dbReference type="PRINTS" id="PR00449">
    <property type="entry name" value="RASTRNSFRMNG"/>
</dbReference>
<dbReference type="Gene3D" id="3.40.50.300">
    <property type="entry name" value="P-loop containing nucleotide triphosphate hydrolases"/>
    <property type="match status" value="1"/>
</dbReference>
<keyword evidence="3" id="KW-0547">Nucleotide-binding</keyword>
<dbReference type="GO" id="GO:0003924">
    <property type="term" value="F:GTPase activity"/>
    <property type="evidence" value="ECO:0007669"/>
    <property type="project" value="InterPro"/>
</dbReference>
<evidence type="ECO:0000313" key="10">
    <source>
        <dbReference type="Proteomes" id="UP000014760"/>
    </source>
</evidence>
<dbReference type="SUPFAM" id="SSF52540">
    <property type="entry name" value="P-loop containing nucleoside triphosphate hydrolases"/>
    <property type="match status" value="1"/>
</dbReference>
<keyword evidence="5" id="KW-0969">Cilium</keyword>
<dbReference type="AlphaFoldDB" id="R7TKS8"/>
<dbReference type="Pfam" id="PF00071">
    <property type="entry name" value="Ras"/>
    <property type="match status" value="1"/>
</dbReference>
<evidence type="ECO:0000256" key="1">
    <source>
        <dbReference type="ARBA" id="ARBA00004230"/>
    </source>
</evidence>
<dbReference type="NCBIfam" id="TIGR00231">
    <property type="entry name" value="small_GTP"/>
    <property type="match status" value="1"/>
</dbReference>
<evidence type="ECO:0000256" key="3">
    <source>
        <dbReference type="ARBA" id="ARBA00022741"/>
    </source>
</evidence>
<evidence type="ECO:0000313" key="8">
    <source>
        <dbReference type="EMBL" id="ELT92156.1"/>
    </source>
</evidence>
<reference evidence="9" key="3">
    <citation type="submission" date="2015-06" db="UniProtKB">
        <authorList>
            <consortium name="EnsemblMetazoa"/>
        </authorList>
    </citation>
    <scope>IDENTIFICATION</scope>
</reference>
<dbReference type="EMBL" id="AMQN01002876">
    <property type="status" value="NOT_ANNOTATED_CDS"/>
    <property type="molecule type" value="Genomic_DNA"/>
</dbReference>
<keyword evidence="4" id="KW-0282">Flagellum</keyword>
<dbReference type="PROSITE" id="PS51419">
    <property type="entry name" value="RAB"/>
    <property type="match status" value="1"/>
</dbReference>
<name>R7TKS8_CAPTE</name>
<dbReference type="Proteomes" id="UP000014760">
    <property type="component" value="Unassembled WGS sequence"/>
</dbReference>
<dbReference type="EnsemblMetazoa" id="CapteT6071">
    <property type="protein sequence ID" value="CapteP6071"/>
    <property type="gene ID" value="CapteG6071"/>
</dbReference>
<gene>
    <name evidence="8" type="ORF">CAPTEDRAFT_6071</name>
</gene>
<organism evidence="8">
    <name type="scientific">Capitella teleta</name>
    <name type="common">Polychaete worm</name>
    <dbReference type="NCBI Taxonomy" id="283909"/>
    <lineage>
        <taxon>Eukaryota</taxon>
        <taxon>Metazoa</taxon>
        <taxon>Spiralia</taxon>
        <taxon>Lophotrochozoa</taxon>
        <taxon>Annelida</taxon>
        <taxon>Polychaeta</taxon>
        <taxon>Sedentaria</taxon>
        <taxon>Scolecida</taxon>
        <taxon>Capitellidae</taxon>
        <taxon>Capitella</taxon>
    </lineage>
</organism>
<comment type="similarity">
    <text evidence="2">Belongs to the small GTPase superfamily. Rab family.</text>
</comment>
<comment type="subcellular location">
    <subcellularLocation>
        <location evidence="1">Cell projection</location>
        <location evidence="1">Cilium</location>
        <location evidence="1">Flagellum</location>
    </subcellularLocation>
</comment>
<dbReference type="PANTHER" id="PTHR47978">
    <property type="match status" value="1"/>
</dbReference>
<dbReference type="OrthoDB" id="265044at2759"/>
<keyword evidence="10" id="KW-1185">Reference proteome</keyword>
<keyword evidence="6" id="KW-0342">GTP-binding</keyword>